<protein>
    <submittedName>
        <fullName evidence="1">Uncharacterized protein</fullName>
    </submittedName>
</protein>
<reference evidence="1" key="1">
    <citation type="journal article" date="2021" name="Mol. Plant Microbe Interact.">
        <title>Complete Genome Sequence of the Plant-Pathogenic Fungus Colletotrichum lupini.</title>
        <authorList>
            <person name="Baroncelli R."/>
            <person name="Pensec F."/>
            <person name="Da Lio D."/>
            <person name="Boufleur T."/>
            <person name="Vicente I."/>
            <person name="Sarrocco S."/>
            <person name="Picot A."/>
            <person name="Baraldi E."/>
            <person name="Sukno S."/>
            <person name="Thon M."/>
            <person name="Le Floch G."/>
        </authorList>
    </citation>
    <scope>NUCLEOTIDE SEQUENCE</scope>
    <source>
        <strain evidence="1">IMI 504893</strain>
    </source>
</reference>
<accession>A0A9Q8WDT1</accession>
<dbReference type="AlphaFoldDB" id="A0A9Q8WDT1"/>
<proteinExistence type="predicted"/>
<dbReference type="EMBL" id="CP019475">
    <property type="protein sequence ID" value="UQC80048.1"/>
    <property type="molecule type" value="Genomic_DNA"/>
</dbReference>
<keyword evidence="2" id="KW-1185">Reference proteome</keyword>
<organism evidence="1 2">
    <name type="scientific">Colletotrichum lupini</name>
    <dbReference type="NCBI Taxonomy" id="145971"/>
    <lineage>
        <taxon>Eukaryota</taxon>
        <taxon>Fungi</taxon>
        <taxon>Dikarya</taxon>
        <taxon>Ascomycota</taxon>
        <taxon>Pezizomycotina</taxon>
        <taxon>Sordariomycetes</taxon>
        <taxon>Hypocreomycetidae</taxon>
        <taxon>Glomerellales</taxon>
        <taxon>Glomerellaceae</taxon>
        <taxon>Colletotrichum</taxon>
        <taxon>Colletotrichum acutatum species complex</taxon>
    </lineage>
</organism>
<dbReference type="Proteomes" id="UP000830671">
    <property type="component" value="Chromosome 3"/>
</dbReference>
<dbReference type="KEGG" id="clup:CLUP02_05530"/>
<evidence type="ECO:0000313" key="2">
    <source>
        <dbReference type="Proteomes" id="UP000830671"/>
    </source>
</evidence>
<dbReference type="RefSeq" id="XP_049141679.1">
    <property type="nucleotide sequence ID" value="XM_049284536.1"/>
</dbReference>
<name>A0A9Q8WDT1_9PEZI</name>
<sequence length="453" mass="51356">MSTISNPTLSYMWLPWSEIQAVRSRVNRAPTFQHRAQLSTIALKGTYKMKRIETTKIVMAARTADGGRQKNQIRLTAFGPIADQQQAHSRPFPITPNLPASKLCAALNPDSFHRMEPKVNTAGNAPRHTRQSLTRSDQWPYALRRVIDAPTGIDNIGPRTWLGLCRSMFQLIYCYWTGSTGATGCIDSLSCQYIESGFSSLYPSVLVIEGGEPFWLTIFVIGRWGRDHWWWQAMTERIGDPILSIPLPYLTVYNPYRMVPMLQYHLLWNLDHPSPKRICSAVNRTPLPPTRAERLTCPALPFVFSTAGSCLPLPMVVKRRLPIQTSSLRTPDPIPSIGPDSNRFLQQRWKWYSTRLEYVFATPSTGRFQKLDFHLVVKFRAAHEVIPATPAVFRHGADAEDALSPIFSNKRCITNRNLMLGPIPFHFSARPFAALAFASNCKFGFALFQWTAF</sequence>
<gene>
    <name evidence="1" type="ORF">CLUP02_05530</name>
</gene>
<evidence type="ECO:0000313" key="1">
    <source>
        <dbReference type="EMBL" id="UQC80048.1"/>
    </source>
</evidence>
<dbReference type="GeneID" id="73339546"/>